<dbReference type="SUPFAM" id="SSF53474">
    <property type="entry name" value="alpha/beta-Hydrolases"/>
    <property type="match status" value="1"/>
</dbReference>
<evidence type="ECO:0000313" key="4">
    <source>
        <dbReference type="Proteomes" id="UP000783253"/>
    </source>
</evidence>
<dbReference type="EMBL" id="JAIGNK010000002">
    <property type="protein sequence ID" value="MBX7457683.1"/>
    <property type="molecule type" value="Genomic_DNA"/>
</dbReference>
<organism evidence="3 4">
    <name type="scientific">Qipengyuania polymorpha</name>
    <dbReference type="NCBI Taxonomy" id="2867234"/>
    <lineage>
        <taxon>Bacteria</taxon>
        <taxon>Pseudomonadati</taxon>
        <taxon>Pseudomonadota</taxon>
        <taxon>Alphaproteobacteria</taxon>
        <taxon>Sphingomonadales</taxon>
        <taxon>Erythrobacteraceae</taxon>
        <taxon>Qipengyuania</taxon>
    </lineage>
</organism>
<dbReference type="Proteomes" id="UP000783253">
    <property type="component" value="Unassembled WGS sequence"/>
</dbReference>
<keyword evidence="4" id="KW-1185">Reference proteome</keyword>
<protein>
    <submittedName>
        <fullName evidence="3">Alpha/beta hydrolase</fullName>
    </submittedName>
</protein>
<dbReference type="Pfam" id="PF12146">
    <property type="entry name" value="Hydrolase_4"/>
    <property type="match status" value="1"/>
</dbReference>
<evidence type="ECO:0000313" key="3">
    <source>
        <dbReference type="EMBL" id="MBX7457683.1"/>
    </source>
</evidence>
<dbReference type="GO" id="GO:0016787">
    <property type="term" value="F:hydrolase activity"/>
    <property type="evidence" value="ECO:0007669"/>
    <property type="project" value="UniProtKB-KW"/>
</dbReference>
<feature type="signal peptide" evidence="1">
    <location>
        <begin position="1"/>
        <end position="21"/>
    </location>
</feature>
<evidence type="ECO:0000256" key="1">
    <source>
        <dbReference type="SAM" id="SignalP"/>
    </source>
</evidence>
<sequence>MRSAFALGLAALTLAAQPALAGPLSEPETVEIATPDKRALPVRVWLPESEKRGVALFSHGYNSWPAAYEALVERLTGEGFAVVAPLHPDSMRSSVEGKIAPQQAFASRMIDMALTSDLVSERFEGLPVLAVGHSFGTLDAMVRAGGLAGFDAPTDDRVSAILAFSSPGKIPGLIGDDAFSSVVLPTMLVTGDSDLVPGVVADPADHRIYAERVAGPSYLVSVEGGDHDLVGDDAMISQVWPAVSGFIATHTLGEAETPALTQFALDKPSTATQGDAE</sequence>
<keyword evidence="3" id="KW-0378">Hydrolase</keyword>
<name>A0ABS7IW07_9SPHN</name>
<gene>
    <name evidence="3" type="ORF">K3152_05445</name>
</gene>
<evidence type="ECO:0000259" key="2">
    <source>
        <dbReference type="Pfam" id="PF12146"/>
    </source>
</evidence>
<accession>A0ABS7IW07</accession>
<feature type="domain" description="Serine aminopeptidase S33" evidence="2">
    <location>
        <begin position="50"/>
        <end position="140"/>
    </location>
</feature>
<feature type="chain" id="PRO_5045285805" evidence="1">
    <location>
        <begin position="22"/>
        <end position="277"/>
    </location>
</feature>
<dbReference type="InterPro" id="IPR029058">
    <property type="entry name" value="AB_hydrolase_fold"/>
</dbReference>
<dbReference type="RefSeq" id="WP_221573125.1">
    <property type="nucleotide sequence ID" value="NZ_JAIGNK010000002.1"/>
</dbReference>
<comment type="caution">
    <text evidence="3">The sequence shown here is derived from an EMBL/GenBank/DDBJ whole genome shotgun (WGS) entry which is preliminary data.</text>
</comment>
<reference evidence="3 4" key="1">
    <citation type="submission" date="2021-08" db="EMBL/GenBank/DDBJ databases">
        <title>Comparative Genomics Analysis of the Genus Qipengyuania Reveals Extensive Genetic Diversity and Metabolic Versatility, Including the Description of Fifteen Novel Species.</title>
        <authorList>
            <person name="Liu Y."/>
        </authorList>
    </citation>
    <scope>NUCLEOTIDE SEQUENCE [LARGE SCALE GENOMIC DNA]</scope>
    <source>
        <strain evidence="3 4">1NDH17</strain>
    </source>
</reference>
<keyword evidence="1" id="KW-0732">Signal</keyword>
<proteinExistence type="predicted"/>
<dbReference type="InterPro" id="IPR022742">
    <property type="entry name" value="Hydrolase_4"/>
</dbReference>
<dbReference type="Gene3D" id="3.40.50.1820">
    <property type="entry name" value="alpha/beta hydrolase"/>
    <property type="match status" value="1"/>
</dbReference>